<dbReference type="RefSeq" id="WP_066170462.1">
    <property type="nucleotide sequence ID" value="NZ_JANJGF010000001.1"/>
</dbReference>
<name>A0ABX2YB93_9BACT</name>
<gene>
    <name evidence="2" type="ORF">AAX28_01347</name>
</gene>
<dbReference type="InterPro" id="IPR001387">
    <property type="entry name" value="Cro/C1-type_HTH"/>
</dbReference>
<dbReference type="Gene3D" id="1.10.260.40">
    <property type="entry name" value="lambda repressor-like DNA-binding domains"/>
    <property type="match status" value="1"/>
</dbReference>
<dbReference type="PROSITE" id="PS50943">
    <property type="entry name" value="HTH_CROC1"/>
    <property type="match status" value="1"/>
</dbReference>
<sequence>MENIEKEEIRDLYRRIGKNVKRIREEKEKSQLELALSIGHSSAGFVGKAEICIHDKHFNIEHLYKISKILDVDICEFMK</sequence>
<dbReference type="InterPro" id="IPR010982">
    <property type="entry name" value="Lambda_DNA-bd_dom_sf"/>
</dbReference>
<accession>A0ABX2YB93</accession>
<comment type="caution">
    <text evidence="2">The sequence shown here is derived from an EMBL/GenBank/DDBJ whole genome shotgun (WGS) entry which is preliminary data.</text>
</comment>
<dbReference type="Proteomes" id="UP000093159">
    <property type="component" value="Unassembled WGS sequence"/>
</dbReference>
<organism evidence="2 3">
    <name type="scientific">Arcobacter porcinus</name>
    <dbReference type="NCBI Taxonomy" id="1935204"/>
    <lineage>
        <taxon>Bacteria</taxon>
        <taxon>Pseudomonadati</taxon>
        <taxon>Campylobacterota</taxon>
        <taxon>Epsilonproteobacteria</taxon>
        <taxon>Campylobacterales</taxon>
        <taxon>Arcobacteraceae</taxon>
        <taxon>Arcobacter</taxon>
    </lineage>
</organism>
<dbReference type="SUPFAM" id="SSF47413">
    <property type="entry name" value="lambda repressor-like DNA-binding domains"/>
    <property type="match status" value="1"/>
</dbReference>
<feature type="domain" description="HTH cro/C1-type" evidence="1">
    <location>
        <begin position="20"/>
        <end position="77"/>
    </location>
</feature>
<keyword evidence="3" id="KW-1185">Reference proteome</keyword>
<proteinExistence type="predicted"/>
<protein>
    <recommendedName>
        <fullName evidence="1">HTH cro/C1-type domain-containing protein</fullName>
    </recommendedName>
</protein>
<reference evidence="2 3" key="1">
    <citation type="submission" date="2015-05" db="EMBL/GenBank/DDBJ databases">
        <authorList>
            <person name="Rovetto F."/>
            <person name="Cocolin L."/>
            <person name="Illeghems K."/>
            <person name="Van Nieuwerburgh F."/>
            <person name="Houf K."/>
        </authorList>
    </citation>
    <scope>NUCLEOTIDE SEQUENCE [LARGE SCALE GENOMIC DNA]</scope>
    <source>
        <strain evidence="2 3">117434</strain>
    </source>
</reference>
<evidence type="ECO:0000259" key="1">
    <source>
        <dbReference type="PROSITE" id="PS50943"/>
    </source>
</evidence>
<evidence type="ECO:0000313" key="2">
    <source>
        <dbReference type="EMBL" id="OCL91602.1"/>
    </source>
</evidence>
<evidence type="ECO:0000313" key="3">
    <source>
        <dbReference type="Proteomes" id="UP000093159"/>
    </source>
</evidence>
<dbReference type="EMBL" id="LDIR01000002">
    <property type="protein sequence ID" value="OCL91602.1"/>
    <property type="molecule type" value="Genomic_DNA"/>
</dbReference>